<evidence type="ECO:0000256" key="10">
    <source>
        <dbReference type="ARBA" id="ARBA00057626"/>
    </source>
</evidence>
<evidence type="ECO:0000313" key="14">
    <source>
        <dbReference type="EMBL" id="BAY56677.1"/>
    </source>
</evidence>
<dbReference type="GO" id="GO:0045727">
    <property type="term" value="P:positive regulation of translation"/>
    <property type="evidence" value="ECO:0007669"/>
    <property type="project" value="TreeGrafter"/>
</dbReference>
<comment type="function">
    <text evidence="10">Required for accurate and efficient protein synthesis under certain stress conditions. May act as a fidelity factor of the translation reaction, by catalyzing a one-codon backward translocation of tRNAs on improperly translocated ribosomes. Back-translocation proceeds from a post-translocation (POST) complex to a pre-translocation (PRE) complex, thus giving elongation factor G a second chance to translocate the tRNAs correctly. Binds to ribosomes in a GTP-dependent manner.</text>
</comment>
<dbReference type="InterPro" id="IPR000795">
    <property type="entry name" value="T_Tr_GTP-bd_dom"/>
</dbReference>
<evidence type="ECO:0000256" key="3">
    <source>
        <dbReference type="ARBA" id="ARBA00022519"/>
    </source>
</evidence>
<evidence type="ECO:0000256" key="1">
    <source>
        <dbReference type="ARBA" id="ARBA00005454"/>
    </source>
</evidence>
<evidence type="ECO:0000256" key="7">
    <source>
        <dbReference type="ARBA" id="ARBA00023134"/>
    </source>
</evidence>
<evidence type="ECO:0000256" key="11">
    <source>
        <dbReference type="ARBA" id="ARBA00061052"/>
    </source>
</evidence>
<dbReference type="PROSITE" id="PS51722">
    <property type="entry name" value="G_TR_2"/>
    <property type="match status" value="1"/>
</dbReference>
<dbReference type="InterPro" id="IPR031157">
    <property type="entry name" value="G_TR_CS"/>
</dbReference>
<evidence type="ECO:0000313" key="15">
    <source>
        <dbReference type="Proteomes" id="UP000217895"/>
    </source>
</evidence>
<dbReference type="Pfam" id="PF03144">
    <property type="entry name" value="GTP_EFTU_D2"/>
    <property type="match status" value="1"/>
</dbReference>
<dbReference type="GO" id="GO:0003924">
    <property type="term" value="F:GTPase activity"/>
    <property type="evidence" value="ECO:0007669"/>
    <property type="project" value="InterPro"/>
</dbReference>
<dbReference type="InterPro" id="IPR027518">
    <property type="entry name" value="GUFP"/>
</dbReference>
<keyword evidence="8" id="KW-0472">Membrane</keyword>
<dbReference type="FunFam" id="2.40.30.10:FF:000015">
    <property type="entry name" value="Translation factor GUF1, mitochondrial"/>
    <property type="match status" value="1"/>
</dbReference>
<dbReference type="Gene3D" id="2.40.30.10">
    <property type="entry name" value="Translation factors"/>
    <property type="match status" value="1"/>
</dbReference>
<dbReference type="PANTHER" id="PTHR43512:SF4">
    <property type="entry name" value="TRANSLATION FACTOR GUF1 HOMOLOG, CHLOROPLASTIC"/>
    <property type="match status" value="1"/>
</dbReference>
<feature type="domain" description="Tr-type G" evidence="13">
    <location>
        <begin position="7"/>
        <end position="189"/>
    </location>
</feature>
<evidence type="ECO:0000256" key="6">
    <source>
        <dbReference type="ARBA" id="ARBA00022917"/>
    </source>
</evidence>
<dbReference type="HAMAP" id="MF_00071">
    <property type="entry name" value="LepA"/>
    <property type="match status" value="1"/>
</dbReference>
<keyword evidence="7" id="KW-0342">GTP-binding</keyword>
<dbReference type="InterPro" id="IPR027417">
    <property type="entry name" value="P-loop_NTPase"/>
</dbReference>
<dbReference type="FunFam" id="3.30.70.870:FF:000004">
    <property type="entry name" value="Translation factor GUF1, mitochondrial"/>
    <property type="match status" value="1"/>
</dbReference>
<dbReference type="InterPro" id="IPR000640">
    <property type="entry name" value="EFG_V-like"/>
</dbReference>
<dbReference type="SUPFAM" id="SSF52540">
    <property type="entry name" value="P-loop containing nucleoside triphosphate hydrolases"/>
    <property type="match status" value="1"/>
</dbReference>
<dbReference type="CDD" id="cd03699">
    <property type="entry name" value="EF4_II"/>
    <property type="match status" value="1"/>
</dbReference>
<dbReference type="FunFam" id="3.40.50.300:FF:000078">
    <property type="entry name" value="Elongation factor 4"/>
    <property type="match status" value="1"/>
</dbReference>
<keyword evidence="6" id="KW-0648">Protein biosynthesis</keyword>
<dbReference type="InterPro" id="IPR013842">
    <property type="entry name" value="LepA_CTD"/>
</dbReference>
<dbReference type="SUPFAM" id="SSF54980">
    <property type="entry name" value="EF-G C-terminal domain-like"/>
    <property type="match status" value="2"/>
</dbReference>
<evidence type="ECO:0000256" key="2">
    <source>
        <dbReference type="ARBA" id="ARBA00022475"/>
    </source>
</evidence>
<dbReference type="InterPro" id="IPR038363">
    <property type="entry name" value="LepA_C_sf"/>
</dbReference>
<dbReference type="Pfam" id="PF00679">
    <property type="entry name" value="EFG_C"/>
    <property type="match status" value="1"/>
</dbReference>
<dbReference type="InterPro" id="IPR035647">
    <property type="entry name" value="EFG_III/V"/>
</dbReference>
<dbReference type="InterPro" id="IPR004161">
    <property type="entry name" value="EFTu-like_2"/>
</dbReference>
<dbReference type="EMBL" id="AP018203">
    <property type="protein sequence ID" value="BAY56677.1"/>
    <property type="molecule type" value="Genomic_DNA"/>
</dbReference>
<dbReference type="HAMAP" id="MF_03138">
    <property type="entry name" value="GUFP"/>
    <property type="match status" value="1"/>
</dbReference>
<dbReference type="CDD" id="cd16260">
    <property type="entry name" value="EF4_III"/>
    <property type="match status" value="1"/>
</dbReference>
<name>A0A1Z4JJE2_LEPBY</name>
<evidence type="ECO:0000256" key="8">
    <source>
        <dbReference type="ARBA" id="ARBA00023136"/>
    </source>
</evidence>
<evidence type="ECO:0000256" key="12">
    <source>
        <dbReference type="ARBA" id="ARBA00066744"/>
    </source>
</evidence>
<dbReference type="GO" id="GO:0006412">
    <property type="term" value="P:translation"/>
    <property type="evidence" value="ECO:0007669"/>
    <property type="project" value="UniProtKB-KW"/>
</dbReference>
<sequence>MTDVPVNRIRNFSIIAHIDHGKSTLADRLLQETGTVTAREMKEQFLDSMDLERERGITIKLQAARMNYTAKDGQQYVLNLIDTPGHVDFSYEVSRSLAACEGALLVVDASQGVEAQTLANVYLALEHDLEIIPVLNKIDLPGAEPDRVRQEIEDVVGLDCSEAIMASAKEGIGVPDILEAIVQKVPPPADTTNDPFRALIFDSYYDAYRGVIVYFRVVDGQVKKGDKVYLMASGKEYQIDELGVLSPTQVQVDSLHAGEVGYFAASIKAVEDARVGDTITLSAKKASEPLPGYIEAKPMVFCGMFPTDADQFPELREALDKLKLNDAALNFEPETSSAMGFGFRCGFLGLLHMEIVQERLEREYNLDLIITAPSVVYRVTTIKGEVVLIDNPGKLPSPTEREKIEEPYVQVDIITPETYVGTLMELCQNRRGVFKDMKYLTPGRTTLIYELPLAEVVTDFFDQMKSRSRGYASMEYQLIGYRENALVKLDIMINGDPVDSLATIVHRDKAYGVGRALTEKLRELIPRHQFKIPIQAAIGSKVIASEHIPALRKDVLAKCYGGDISRKKKLLQKQAKGKKRMKAIGTVDVPQEAFMAVLRLSNEQS</sequence>
<dbReference type="CDD" id="cd03709">
    <property type="entry name" value="lepA_C"/>
    <property type="match status" value="1"/>
</dbReference>
<keyword evidence="4" id="KW-0547">Nucleotide-binding</keyword>
<comment type="catalytic activity">
    <reaction evidence="9">
        <text>GTP + H2O = GDP + phosphate + H(+)</text>
        <dbReference type="Rhea" id="RHEA:19669"/>
        <dbReference type="ChEBI" id="CHEBI:15377"/>
        <dbReference type="ChEBI" id="CHEBI:15378"/>
        <dbReference type="ChEBI" id="CHEBI:37565"/>
        <dbReference type="ChEBI" id="CHEBI:43474"/>
        <dbReference type="ChEBI" id="CHEBI:58189"/>
        <dbReference type="EC" id="3.6.5.n1"/>
    </reaction>
</comment>
<dbReference type="Gene3D" id="3.30.70.870">
    <property type="entry name" value="Elongation Factor G (Translational Gtpase), domain 3"/>
    <property type="match status" value="1"/>
</dbReference>
<dbReference type="EC" id="3.6.5.n1" evidence="12"/>
<comment type="similarity">
    <text evidence="11">Belongs to the GTP-binding elongation factor family. LepA subfamily.</text>
</comment>
<evidence type="ECO:0000256" key="4">
    <source>
        <dbReference type="ARBA" id="ARBA00022741"/>
    </source>
</evidence>
<dbReference type="InterPro" id="IPR035654">
    <property type="entry name" value="LepA_IV"/>
</dbReference>
<keyword evidence="3" id="KW-0997">Cell inner membrane</keyword>
<dbReference type="InterPro" id="IPR005225">
    <property type="entry name" value="Small_GTP-bd"/>
</dbReference>
<dbReference type="Gene3D" id="3.30.70.240">
    <property type="match status" value="1"/>
</dbReference>
<dbReference type="Pfam" id="PF06421">
    <property type="entry name" value="LepA_C"/>
    <property type="match status" value="1"/>
</dbReference>
<dbReference type="Pfam" id="PF00009">
    <property type="entry name" value="GTP_EFTU"/>
    <property type="match status" value="1"/>
</dbReference>
<evidence type="ECO:0000259" key="13">
    <source>
        <dbReference type="PROSITE" id="PS51722"/>
    </source>
</evidence>
<protein>
    <recommendedName>
        <fullName evidence="12">elongation factor 4</fullName>
        <ecNumber evidence="12">3.6.5.n1</ecNumber>
    </recommendedName>
</protein>
<keyword evidence="5" id="KW-0378">Hydrolase</keyword>
<dbReference type="NCBIfam" id="TIGR00231">
    <property type="entry name" value="small_GTP"/>
    <property type="match status" value="1"/>
</dbReference>
<dbReference type="SMART" id="SM00838">
    <property type="entry name" value="EFG_C"/>
    <property type="match status" value="1"/>
</dbReference>
<dbReference type="PRINTS" id="PR00315">
    <property type="entry name" value="ELONGATNFCT"/>
</dbReference>
<reference evidence="14 15" key="1">
    <citation type="submission" date="2017-06" db="EMBL/GenBank/DDBJ databases">
        <title>Genome sequencing of cyanobaciteial culture collection at National Institute for Environmental Studies (NIES).</title>
        <authorList>
            <person name="Hirose Y."/>
            <person name="Shimura Y."/>
            <person name="Fujisawa T."/>
            <person name="Nakamura Y."/>
            <person name="Kawachi M."/>
        </authorList>
    </citation>
    <scope>NUCLEOTIDE SEQUENCE [LARGE SCALE GENOMIC DNA]</scope>
    <source>
        <strain evidence="14 15">NIES-2135</strain>
    </source>
</reference>
<dbReference type="InterPro" id="IPR006297">
    <property type="entry name" value="EF-4"/>
</dbReference>
<organism evidence="14 15">
    <name type="scientific">Leptolyngbya boryana NIES-2135</name>
    <dbReference type="NCBI Taxonomy" id="1973484"/>
    <lineage>
        <taxon>Bacteria</taxon>
        <taxon>Bacillati</taxon>
        <taxon>Cyanobacteriota</taxon>
        <taxon>Cyanophyceae</taxon>
        <taxon>Leptolyngbyales</taxon>
        <taxon>Leptolyngbyaceae</taxon>
        <taxon>Leptolyngbya group</taxon>
        <taxon>Leptolyngbya</taxon>
    </lineage>
</organism>
<dbReference type="PROSITE" id="PS00301">
    <property type="entry name" value="G_TR_1"/>
    <property type="match status" value="1"/>
</dbReference>
<dbReference type="Gene3D" id="3.40.50.300">
    <property type="entry name" value="P-loop containing nucleotide triphosphate hydrolases"/>
    <property type="match status" value="1"/>
</dbReference>
<gene>
    <name evidence="14" type="primary">lepA</name>
    <name evidence="14" type="ORF">NIES2135_35130</name>
</gene>
<dbReference type="GO" id="GO:0043022">
    <property type="term" value="F:ribosome binding"/>
    <property type="evidence" value="ECO:0007669"/>
    <property type="project" value="TreeGrafter"/>
</dbReference>
<evidence type="ECO:0000256" key="9">
    <source>
        <dbReference type="ARBA" id="ARBA00050293"/>
    </source>
</evidence>
<dbReference type="NCBIfam" id="TIGR01393">
    <property type="entry name" value="lepA"/>
    <property type="match status" value="1"/>
</dbReference>
<keyword evidence="15" id="KW-1185">Reference proteome</keyword>
<dbReference type="GO" id="GO:0005525">
    <property type="term" value="F:GTP binding"/>
    <property type="evidence" value="ECO:0007669"/>
    <property type="project" value="UniProtKB-KW"/>
</dbReference>
<keyword evidence="2" id="KW-1003">Cell membrane</keyword>
<dbReference type="Gene3D" id="3.30.70.2570">
    <property type="entry name" value="Elongation factor 4, C-terminal domain"/>
    <property type="match status" value="1"/>
</dbReference>
<dbReference type="CDD" id="cd01890">
    <property type="entry name" value="LepA"/>
    <property type="match status" value="1"/>
</dbReference>
<dbReference type="Proteomes" id="UP000217895">
    <property type="component" value="Chromosome"/>
</dbReference>
<comment type="similarity">
    <text evidence="1">Belongs to the TRAFAC class translation factor GTPase superfamily. Classic translation factor GTPase family. LepA subfamily.</text>
</comment>
<dbReference type="FunFam" id="3.30.70.2570:FF:000001">
    <property type="entry name" value="Translation factor GUF1, mitochondrial"/>
    <property type="match status" value="1"/>
</dbReference>
<dbReference type="AlphaFoldDB" id="A0A1Z4JJE2"/>
<evidence type="ECO:0000256" key="5">
    <source>
        <dbReference type="ARBA" id="ARBA00022801"/>
    </source>
</evidence>
<proteinExistence type="inferred from homology"/>
<dbReference type="PANTHER" id="PTHR43512">
    <property type="entry name" value="TRANSLATION FACTOR GUF1-RELATED"/>
    <property type="match status" value="1"/>
</dbReference>
<dbReference type="FunFam" id="3.30.70.240:FF:000007">
    <property type="entry name" value="Translation factor GUF1, mitochondrial"/>
    <property type="match status" value="1"/>
</dbReference>
<accession>A0A1Z4JJE2</accession>